<dbReference type="VEuPathDB" id="FungiDB:RhiirFUN_023445"/>
<gene>
    <name evidence="3" type="ORF">RhiirA1_477553</name>
    <name evidence="2" type="ORF">RhiirA5_437230</name>
</gene>
<reference evidence="3 4" key="4">
    <citation type="submission" date="2017-10" db="EMBL/GenBank/DDBJ databases">
        <title>Genome analyses suggest a sexual origin of heterokaryosis in a supposedly ancient asexual fungus.</title>
        <authorList>
            <person name="Corradi N."/>
            <person name="Sedzielewska K."/>
            <person name="Noel J."/>
            <person name="Charron P."/>
            <person name="Farinelli L."/>
            <person name="Marton T."/>
            <person name="Kruger M."/>
            <person name="Pelin A."/>
            <person name="Brachmann A."/>
            <person name="Corradi N."/>
        </authorList>
    </citation>
    <scope>NUCLEOTIDE SEQUENCE [LARGE SCALE GENOMIC DNA]</scope>
    <source>
        <strain evidence="3 4">A1</strain>
    </source>
</reference>
<evidence type="ECO:0000313" key="3">
    <source>
        <dbReference type="EMBL" id="PKC54319.1"/>
    </source>
</evidence>
<dbReference type="OrthoDB" id="2411345at2759"/>
<dbReference type="VEuPathDB" id="FungiDB:RhiirA1_477553"/>
<accession>A0A2I1FIS1</accession>
<evidence type="ECO:0000256" key="1">
    <source>
        <dbReference type="SAM" id="MobiDB-lite"/>
    </source>
</evidence>
<organism evidence="3 4">
    <name type="scientific">Rhizophagus irregularis</name>
    <dbReference type="NCBI Taxonomy" id="588596"/>
    <lineage>
        <taxon>Eukaryota</taxon>
        <taxon>Fungi</taxon>
        <taxon>Fungi incertae sedis</taxon>
        <taxon>Mucoromycota</taxon>
        <taxon>Glomeromycotina</taxon>
        <taxon>Glomeromycetes</taxon>
        <taxon>Glomerales</taxon>
        <taxon>Glomeraceae</taxon>
        <taxon>Rhizophagus</taxon>
    </lineage>
</organism>
<proteinExistence type="predicted"/>
<reference evidence="2 5" key="2">
    <citation type="submission" date="2017-09" db="EMBL/GenBank/DDBJ databases">
        <title>Extensive intraspecific genome diversity in a model arbuscular mycorrhizal fungus.</title>
        <authorList>
            <person name="Chen E.C."/>
            <person name="Morin E."/>
            <person name="Beaudet D."/>
            <person name="Noel J."/>
            <person name="Ndikumana S."/>
            <person name="Charron P."/>
            <person name="St-Onge C."/>
            <person name="Giorgi J."/>
            <person name="Grigoriev I.V."/>
            <person name="Roux C."/>
            <person name="Martin F.M."/>
            <person name="Corradi N."/>
        </authorList>
    </citation>
    <scope>NUCLEOTIDE SEQUENCE [LARGE SCALE GENOMIC DNA]</scope>
    <source>
        <strain evidence="2 5">A5</strain>
    </source>
</reference>
<dbReference type="EMBL" id="LLXJ01005049">
    <property type="protein sequence ID" value="PKB95174.1"/>
    <property type="molecule type" value="Genomic_DNA"/>
</dbReference>
<dbReference type="EMBL" id="LLXH01003362">
    <property type="protein sequence ID" value="PKC54319.1"/>
    <property type="molecule type" value="Genomic_DNA"/>
</dbReference>
<comment type="caution">
    <text evidence="3">The sequence shown here is derived from an EMBL/GenBank/DDBJ whole genome shotgun (WGS) entry which is preliminary data.</text>
</comment>
<feature type="compositionally biased region" description="Acidic residues" evidence="1">
    <location>
        <begin position="167"/>
        <end position="176"/>
    </location>
</feature>
<reference evidence="2 5" key="1">
    <citation type="submission" date="2016-04" db="EMBL/GenBank/DDBJ databases">
        <title>Genome analyses suggest a sexual origin of heterokaryosis in a supposedly ancient asexual fungus.</title>
        <authorList>
            <person name="Ropars J."/>
            <person name="Sedzielewska K."/>
            <person name="Noel J."/>
            <person name="Charron P."/>
            <person name="Farinelli L."/>
            <person name="Marton T."/>
            <person name="Kruger M."/>
            <person name="Pelin A."/>
            <person name="Brachmann A."/>
            <person name="Corradi N."/>
        </authorList>
    </citation>
    <scope>NUCLEOTIDE SEQUENCE [LARGE SCALE GENOMIC DNA]</scope>
    <source>
        <strain evidence="2 5">A5</strain>
    </source>
</reference>
<evidence type="ECO:0000313" key="5">
    <source>
        <dbReference type="Proteomes" id="UP000232722"/>
    </source>
</evidence>
<evidence type="ECO:0000313" key="2">
    <source>
        <dbReference type="EMBL" id="PKB95174.1"/>
    </source>
</evidence>
<protein>
    <submittedName>
        <fullName evidence="3">Uncharacterized protein</fullName>
    </submittedName>
</protein>
<dbReference type="Proteomes" id="UP000232688">
    <property type="component" value="Unassembled WGS sequence"/>
</dbReference>
<reference evidence="3 4" key="3">
    <citation type="submission" date="2017-10" db="EMBL/GenBank/DDBJ databases">
        <title>Extensive intraspecific genome diversity in a model arbuscular mycorrhizal fungus.</title>
        <authorList>
            <person name="Chen E.C.H."/>
            <person name="Morin E."/>
            <person name="Baudet D."/>
            <person name="Noel J."/>
            <person name="Ndikumana S."/>
            <person name="Charron P."/>
            <person name="St-Onge C."/>
            <person name="Giorgi J."/>
            <person name="Grigoriev I.V."/>
            <person name="Roux C."/>
            <person name="Martin F.M."/>
            <person name="Corradi N."/>
        </authorList>
    </citation>
    <scope>NUCLEOTIDE SEQUENCE [LARGE SCALE GENOMIC DNA]</scope>
    <source>
        <strain evidence="3 4">A1</strain>
    </source>
</reference>
<feature type="region of interest" description="Disordered" evidence="1">
    <location>
        <begin position="112"/>
        <end position="176"/>
    </location>
</feature>
<sequence>MYCNLNTICYIDQHNETVRKSSFAMSIVNSQHQNINIYVHVIAFYPKDIIRDNDLERFNQEDIIQIQGNFLLLKQKRSSLCPLSVILEGVVSDNPDIGYAWEKKQTEDSFTQQSSAEIVNSSSMKQKKKRKMPNISFISFTKDSKAPSLPDEDDDSQNVISNKQEEETLTDNTVDE</sequence>
<evidence type="ECO:0000313" key="4">
    <source>
        <dbReference type="Proteomes" id="UP000232688"/>
    </source>
</evidence>
<dbReference type="Proteomes" id="UP000232722">
    <property type="component" value="Unassembled WGS sequence"/>
</dbReference>
<name>A0A2I1FIS1_9GLOM</name>
<dbReference type="AlphaFoldDB" id="A0A2I1FIS1"/>